<evidence type="ECO:0000313" key="1">
    <source>
        <dbReference type="EMBL" id="KAI8046241.1"/>
    </source>
</evidence>
<organism evidence="1 2">
    <name type="scientific">Drosophila gunungcola</name>
    <name type="common">fruit fly</name>
    <dbReference type="NCBI Taxonomy" id="103775"/>
    <lineage>
        <taxon>Eukaryota</taxon>
        <taxon>Metazoa</taxon>
        <taxon>Ecdysozoa</taxon>
        <taxon>Arthropoda</taxon>
        <taxon>Hexapoda</taxon>
        <taxon>Insecta</taxon>
        <taxon>Pterygota</taxon>
        <taxon>Neoptera</taxon>
        <taxon>Endopterygota</taxon>
        <taxon>Diptera</taxon>
        <taxon>Brachycera</taxon>
        <taxon>Muscomorpha</taxon>
        <taxon>Ephydroidea</taxon>
        <taxon>Drosophilidae</taxon>
        <taxon>Drosophila</taxon>
        <taxon>Sophophora</taxon>
    </lineage>
</organism>
<evidence type="ECO:0000313" key="2">
    <source>
        <dbReference type="Proteomes" id="UP001059596"/>
    </source>
</evidence>
<dbReference type="AlphaFoldDB" id="A0A9P9YZY6"/>
<sequence>MQESISKPKINRKIWTNRQRYIEWTLKKMIIL</sequence>
<comment type="caution">
    <text evidence="1">The sequence shown here is derived from an EMBL/GenBank/DDBJ whole genome shotgun (WGS) entry which is preliminary data.</text>
</comment>
<protein>
    <submittedName>
        <fullName evidence="1">Uncharacterized protein</fullName>
    </submittedName>
</protein>
<proteinExistence type="predicted"/>
<gene>
    <name evidence="1" type="ORF">M5D96_002443</name>
</gene>
<name>A0A9P9YZY6_9MUSC</name>
<reference evidence="1" key="1">
    <citation type="journal article" date="2023" name="Genome Biol. Evol.">
        <title>Long-read-based Genome Assembly of Drosophila gunungcola Reveals Fewer Chemosensory Genes in Flower-breeding Species.</title>
        <authorList>
            <person name="Negi A."/>
            <person name="Liao B.Y."/>
            <person name="Yeh S.D."/>
        </authorList>
    </citation>
    <scope>NUCLEOTIDE SEQUENCE</scope>
    <source>
        <strain evidence="1">Sukarami</strain>
    </source>
</reference>
<keyword evidence="2" id="KW-1185">Reference proteome</keyword>
<dbReference type="Proteomes" id="UP001059596">
    <property type="component" value="Chromosome 3R"/>
</dbReference>
<dbReference type="EMBL" id="JAMKOV010000001">
    <property type="protein sequence ID" value="KAI8046241.1"/>
    <property type="molecule type" value="Genomic_DNA"/>
</dbReference>
<accession>A0A9P9YZY6</accession>